<keyword evidence="2" id="KW-0342">GTP-binding</keyword>
<dbReference type="InterPro" id="IPR022812">
    <property type="entry name" value="Dynamin"/>
</dbReference>
<dbReference type="Pfam" id="PF01031">
    <property type="entry name" value="Dynamin_M"/>
    <property type="match status" value="1"/>
</dbReference>
<dbReference type="GO" id="GO:0048312">
    <property type="term" value="P:intracellular distribution of mitochondria"/>
    <property type="evidence" value="ECO:0007669"/>
    <property type="project" value="TreeGrafter"/>
</dbReference>
<dbReference type="Pfam" id="PF00350">
    <property type="entry name" value="Dynamin_N"/>
    <property type="match status" value="1"/>
</dbReference>
<accession>A0A9P9KMY0</accession>
<name>A0A9P9KMY0_FUSSL</name>
<dbReference type="GO" id="GO:0006897">
    <property type="term" value="P:endocytosis"/>
    <property type="evidence" value="ECO:0007669"/>
    <property type="project" value="TreeGrafter"/>
</dbReference>
<dbReference type="AlphaFoldDB" id="A0A9P9KMY0"/>
<dbReference type="GO" id="GO:0005739">
    <property type="term" value="C:mitochondrion"/>
    <property type="evidence" value="ECO:0007669"/>
    <property type="project" value="TreeGrafter"/>
</dbReference>
<dbReference type="InterPro" id="IPR030381">
    <property type="entry name" value="G_DYNAMIN_dom"/>
</dbReference>
<dbReference type="SUPFAM" id="SSF52540">
    <property type="entry name" value="P-loop containing nucleoside triphosphate hydrolases"/>
    <property type="match status" value="1"/>
</dbReference>
<dbReference type="GO" id="GO:0008017">
    <property type="term" value="F:microtubule binding"/>
    <property type="evidence" value="ECO:0007669"/>
    <property type="project" value="TreeGrafter"/>
</dbReference>
<dbReference type="GO" id="GO:0005874">
    <property type="term" value="C:microtubule"/>
    <property type="evidence" value="ECO:0007669"/>
    <property type="project" value="TreeGrafter"/>
</dbReference>
<feature type="region of interest" description="Disordered" evidence="3">
    <location>
        <begin position="182"/>
        <end position="218"/>
    </location>
</feature>
<dbReference type="GO" id="GO:0005525">
    <property type="term" value="F:GTP binding"/>
    <property type="evidence" value="ECO:0007669"/>
    <property type="project" value="InterPro"/>
</dbReference>
<dbReference type="GO" id="GO:0000266">
    <property type="term" value="P:mitochondrial fission"/>
    <property type="evidence" value="ECO:0007669"/>
    <property type="project" value="TreeGrafter"/>
</dbReference>
<protein>
    <submittedName>
        <fullName evidence="6">P-loop containing nucleoside triphosphate hydrolase protein</fullName>
    </submittedName>
</protein>
<feature type="domain" description="GED" evidence="4">
    <location>
        <begin position="735"/>
        <end position="828"/>
    </location>
</feature>
<organism evidence="6 7">
    <name type="scientific">Fusarium solani</name>
    <name type="common">Filamentous fungus</name>
    <dbReference type="NCBI Taxonomy" id="169388"/>
    <lineage>
        <taxon>Eukaryota</taxon>
        <taxon>Fungi</taxon>
        <taxon>Dikarya</taxon>
        <taxon>Ascomycota</taxon>
        <taxon>Pezizomycotina</taxon>
        <taxon>Sordariomycetes</taxon>
        <taxon>Hypocreomycetidae</taxon>
        <taxon>Hypocreales</taxon>
        <taxon>Nectriaceae</taxon>
        <taxon>Fusarium</taxon>
        <taxon>Fusarium solani species complex</taxon>
    </lineage>
</organism>
<keyword evidence="1" id="KW-0547">Nucleotide-binding</keyword>
<evidence type="ECO:0000259" key="4">
    <source>
        <dbReference type="PROSITE" id="PS51388"/>
    </source>
</evidence>
<keyword evidence="6" id="KW-0378">Hydrolase</keyword>
<evidence type="ECO:0000313" key="7">
    <source>
        <dbReference type="Proteomes" id="UP000736672"/>
    </source>
</evidence>
<dbReference type="InterPro" id="IPR001401">
    <property type="entry name" value="Dynamin_GTPase"/>
</dbReference>
<gene>
    <name evidence="6" type="ORF">B0J15DRAFT_490917</name>
</gene>
<dbReference type="InterPro" id="IPR045063">
    <property type="entry name" value="Dynamin_N"/>
</dbReference>
<evidence type="ECO:0000256" key="3">
    <source>
        <dbReference type="SAM" id="MobiDB-lite"/>
    </source>
</evidence>
<dbReference type="PANTHER" id="PTHR11566:SF21">
    <property type="entry name" value="DYNAMIN RELATED PROTEIN 1, ISOFORM A"/>
    <property type="match status" value="1"/>
</dbReference>
<dbReference type="PRINTS" id="PR00195">
    <property type="entry name" value="DYNAMIN"/>
</dbReference>
<dbReference type="Gene3D" id="1.20.120.1240">
    <property type="entry name" value="Dynamin, middle domain"/>
    <property type="match status" value="1"/>
</dbReference>
<dbReference type="GO" id="GO:0016559">
    <property type="term" value="P:peroxisome fission"/>
    <property type="evidence" value="ECO:0007669"/>
    <property type="project" value="TreeGrafter"/>
</dbReference>
<proteinExistence type="predicted"/>
<evidence type="ECO:0000256" key="2">
    <source>
        <dbReference type="ARBA" id="ARBA00023134"/>
    </source>
</evidence>
<evidence type="ECO:0000256" key="1">
    <source>
        <dbReference type="ARBA" id="ARBA00022741"/>
    </source>
</evidence>
<dbReference type="Proteomes" id="UP000736672">
    <property type="component" value="Unassembled WGS sequence"/>
</dbReference>
<evidence type="ECO:0000259" key="5">
    <source>
        <dbReference type="PROSITE" id="PS51718"/>
    </source>
</evidence>
<dbReference type="InterPro" id="IPR000375">
    <property type="entry name" value="Dynamin_stalk"/>
</dbReference>
<feature type="domain" description="Dynamin-type G" evidence="5">
    <location>
        <begin position="137"/>
        <end position="434"/>
    </location>
</feature>
<dbReference type="CDD" id="cd08771">
    <property type="entry name" value="DLP_1"/>
    <property type="match status" value="1"/>
</dbReference>
<reference evidence="6" key="1">
    <citation type="journal article" date="2021" name="Nat. Commun.">
        <title>Genetic determinants of endophytism in the Arabidopsis root mycobiome.</title>
        <authorList>
            <person name="Mesny F."/>
            <person name="Miyauchi S."/>
            <person name="Thiergart T."/>
            <person name="Pickel B."/>
            <person name="Atanasova L."/>
            <person name="Karlsson M."/>
            <person name="Huettel B."/>
            <person name="Barry K.W."/>
            <person name="Haridas S."/>
            <person name="Chen C."/>
            <person name="Bauer D."/>
            <person name="Andreopoulos W."/>
            <person name="Pangilinan J."/>
            <person name="LaButti K."/>
            <person name="Riley R."/>
            <person name="Lipzen A."/>
            <person name="Clum A."/>
            <person name="Drula E."/>
            <person name="Henrissat B."/>
            <person name="Kohler A."/>
            <person name="Grigoriev I.V."/>
            <person name="Martin F.M."/>
            <person name="Hacquard S."/>
        </authorList>
    </citation>
    <scope>NUCLEOTIDE SEQUENCE</scope>
    <source>
        <strain evidence="6">FSSC 5 MPI-SDFR-AT-0091</strain>
    </source>
</reference>
<dbReference type="OrthoDB" id="415706at2759"/>
<dbReference type="InterPro" id="IPR020850">
    <property type="entry name" value="GED_dom"/>
</dbReference>
<dbReference type="PROSITE" id="PS51388">
    <property type="entry name" value="GED"/>
    <property type="match status" value="1"/>
</dbReference>
<dbReference type="InterPro" id="IPR027417">
    <property type="entry name" value="P-loop_NTPase"/>
</dbReference>
<dbReference type="PROSITE" id="PS51718">
    <property type="entry name" value="G_DYNAMIN_2"/>
    <property type="match status" value="1"/>
</dbReference>
<dbReference type="GO" id="GO:0003924">
    <property type="term" value="F:GTPase activity"/>
    <property type="evidence" value="ECO:0007669"/>
    <property type="project" value="InterPro"/>
</dbReference>
<dbReference type="Gene3D" id="3.40.50.300">
    <property type="entry name" value="P-loop containing nucleotide triphosphate hydrolases"/>
    <property type="match status" value="1"/>
</dbReference>
<comment type="caution">
    <text evidence="6">The sequence shown here is derived from an EMBL/GenBank/DDBJ whole genome shotgun (WGS) entry which is preliminary data.</text>
</comment>
<dbReference type="PANTHER" id="PTHR11566">
    <property type="entry name" value="DYNAMIN"/>
    <property type="match status" value="1"/>
</dbReference>
<keyword evidence="7" id="KW-1185">Reference proteome</keyword>
<dbReference type="GO" id="GO:0016020">
    <property type="term" value="C:membrane"/>
    <property type="evidence" value="ECO:0007669"/>
    <property type="project" value="TreeGrafter"/>
</dbReference>
<evidence type="ECO:0000313" key="6">
    <source>
        <dbReference type="EMBL" id="KAH7264480.1"/>
    </source>
</evidence>
<feature type="region of interest" description="Disordered" evidence="3">
    <location>
        <begin position="1"/>
        <end position="69"/>
    </location>
</feature>
<sequence length="833" mass="92982">MAGPVDITPQVPQTPPQTAAKSPNSLDLKDNEHLLGKSPADSGVWDMSGNSVRSPSPSTPGRVDVEVDSDEEGSFWQSAQTLASQKTFPKKPVAEETPVKAGKAVDAEIMPEDPFDNPHNRILFDAIDKLQSFGSRGLRTPQLVIVGGQSSGKSSLLQSLTGIPFPVNSGCCTRWPTRIVSRRTGPGSKDSFRISIEPPDVNVSGMEPASEDISSYSHQGNTLTKDEFVKTIDEVSDRMGISPGTGRGAKNFASEVFKIELSGPNRSYFSILDLPGTFTNSVKVNEKDPFQVEAMIIEYMKNPDNIVICVLDAPTDFYRQDAFKLASEYVSDQERLVGVFTKCDMIQNEPDAAKEIVKIATNDSLSDSGHLHKGWFLVRNRAGKDGDSFDLKAAEESLFSTAPWNRAPQHRLGSTALKTYLGNVLSSKIRDCFPELCAEIESTLNQKLAEKQGLGEPRDTSFAKRQYVTDTVNKFEEMAKWALRRPEDLPEAVTPLLWEVKELDQCLGDFMRAKGGKWDFEDADADPFAKIAEALGQEPRLSLASQVARKVSASLDEKYPDCSSVQDPEDLMRTIGEQLARNQAAQLPGIVNPVVYRNMYQMQVEKWETITQQHLLLVGQAIQRCYRSILDFIFPSHGEPNTLRNELEKILRGILDASYQVAEAQRKEACKSKTECKLLHTTDPKFGEQVLGWRQLRFFHATRVAQIHDLSDVAHLSTFINYFHLAHPSLEKNMIHDVHDVLKVYYKITLDAFIPLMNETIVDRFVNNKNSPLNSLTNNWVLGLSDEDLDILCREDERIVERRSVLGSEVERLQGALAIVDKARQQTADLEKY</sequence>
<dbReference type="SMART" id="SM00053">
    <property type="entry name" value="DYNc"/>
    <property type="match status" value="1"/>
</dbReference>
<dbReference type="EMBL" id="JAGTJS010000007">
    <property type="protein sequence ID" value="KAH7264480.1"/>
    <property type="molecule type" value="Genomic_DNA"/>
</dbReference>